<organism evidence="2 3">
    <name type="scientific">Trichoderma citrinoviride</name>
    <dbReference type="NCBI Taxonomy" id="58853"/>
    <lineage>
        <taxon>Eukaryota</taxon>
        <taxon>Fungi</taxon>
        <taxon>Dikarya</taxon>
        <taxon>Ascomycota</taxon>
        <taxon>Pezizomycotina</taxon>
        <taxon>Sordariomycetes</taxon>
        <taxon>Hypocreomycetidae</taxon>
        <taxon>Hypocreales</taxon>
        <taxon>Hypocreaceae</taxon>
        <taxon>Trichoderma</taxon>
    </lineage>
</organism>
<feature type="region of interest" description="Disordered" evidence="1">
    <location>
        <begin position="1"/>
        <end position="106"/>
    </location>
</feature>
<dbReference type="EMBL" id="KZ680222">
    <property type="protein sequence ID" value="PTB62628.1"/>
    <property type="molecule type" value="Genomic_DNA"/>
</dbReference>
<feature type="compositionally biased region" description="Low complexity" evidence="1">
    <location>
        <begin position="447"/>
        <end position="481"/>
    </location>
</feature>
<feature type="compositionally biased region" description="Basic and acidic residues" evidence="1">
    <location>
        <begin position="622"/>
        <end position="634"/>
    </location>
</feature>
<feature type="compositionally biased region" description="Polar residues" evidence="1">
    <location>
        <begin position="177"/>
        <end position="187"/>
    </location>
</feature>
<feature type="compositionally biased region" description="Polar residues" evidence="1">
    <location>
        <begin position="563"/>
        <end position="578"/>
    </location>
</feature>
<feature type="compositionally biased region" description="Low complexity" evidence="1">
    <location>
        <begin position="708"/>
        <end position="727"/>
    </location>
</feature>
<accession>A0A2T4B067</accession>
<feature type="compositionally biased region" description="Pro residues" evidence="1">
    <location>
        <begin position="797"/>
        <end position="806"/>
    </location>
</feature>
<gene>
    <name evidence="2" type="ORF">BBK36DRAFT_1128643</name>
</gene>
<feature type="region of interest" description="Disordered" evidence="1">
    <location>
        <begin position="395"/>
        <end position="742"/>
    </location>
</feature>
<feature type="compositionally biased region" description="Basic and acidic residues" evidence="1">
    <location>
        <begin position="10"/>
        <end position="25"/>
    </location>
</feature>
<dbReference type="Proteomes" id="UP000241546">
    <property type="component" value="Unassembled WGS sequence"/>
</dbReference>
<proteinExistence type="predicted"/>
<evidence type="ECO:0000313" key="3">
    <source>
        <dbReference type="Proteomes" id="UP000241546"/>
    </source>
</evidence>
<dbReference type="RefSeq" id="XP_024745948.1">
    <property type="nucleotide sequence ID" value="XM_024891642.1"/>
</dbReference>
<feature type="compositionally biased region" description="Polar residues" evidence="1">
    <location>
        <begin position="818"/>
        <end position="831"/>
    </location>
</feature>
<feature type="compositionally biased region" description="Pro residues" evidence="1">
    <location>
        <begin position="192"/>
        <end position="202"/>
    </location>
</feature>
<feature type="region of interest" description="Disordered" evidence="1">
    <location>
        <begin position="756"/>
        <end position="831"/>
    </location>
</feature>
<protein>
    <submittedName>
        <fullName evidence="2">Uncharacterized protein</fullName>
    </submittedName>
</protein>
<feature type="compositionally biased region" description="Basic and acidic residues" evidence="1">
    <location>
        <begin position="93"/>
        <end position="103"/>
    </location>
</feature>
<evidence type="ECO:0000313" key="2">
    <source>
        <dbReference type="EMBL" id="PTB62628.1"/>
    </source>
</evidence>
<feature type="compositionally biased region" description="Polar residues" evidence="1">
    <location>
        <begin position="598"/>
        <end position="611"/>
    </location>
</feature>
<dbReference type="AlphaFoldDB" id="A0A2T4B067"/>
<keyword evidence="3" id="KW-1185">Reference proteome</keyword>
<name>A0A2T4B067_9HYPO</name>
<feature type="compositionally biased region" description="Polar residues" evidence="1">
    <location>
        <begin position="33"/>
        <end position="47"/>
    </location>
</feature>
<feature type="compositionally biased region" description="Acidic residues" evidence="1">
    <location>
        <begin position="411"/>
        <end position="421"/>
    </location>
</feature>
<dbReference type="OrthoDB" id="5234071at2759"/>
<feature type="compositionally biased region" description="Polar residues" evidence="1">
    <location>
        <begin position="61"/>
        <end position="73"/>
    </location>
</feature>
<feature type="compositionally biased region" description="Pro residues" evidence="1">
    <location>
        <begin position="584"/>
        <end position="595"/>
    </location>
</feature>
<reference evidence="3" key="1">
    <citation type="submission" date="2016-07" db="EMBL/GenBank/DDBJ databases">
        <title>Multiple horizontal gene transfer events from other fungi enriched the ability of initially mycotrophic Trichoderma (Ascomycota) to feed on dead plant biomass.</title>
        <authorList>
            <consortium name="DOE Joint Genome Institute"/>
            <person name="Atanasova L."/>
            <person name="Chenthamara K."/>
            <person name="Zhang J."/>
            <person name="Grujic M."/>
            <person name="Henrissat B."/>
            <person name="Kuo A."/>
            <person name="Aerts A."/>
            <person name="Salamov A."/>
            <person name="Lipzen A."/>
            <person name="Labutti K."/>
            <person name="Barry K."/>
            <person name="Miao Y."/>
            <person name="Rahimi M.J."/>
            <person name="Shen Q."/>
            <person name="Grigoriev I.V."/>
            <person name="Kubicek C.P."/>
            <person name="Druzhinina I.S."/>
        </authorList>
    </citation>
    <scope>NUCLEOTIDE SEQUENCE [LARGE SCALE GENOMIC DNA]</scope>
    <source>
        <strain evidence="3">TUCIM 6016</strain>
    </source>
</reference>
<feature type="compositionally biased region" description="Low complexity" evidence="1">
    <location>
        <begin position="163"/>
        <end position="176"/>
    </location>
</feature>
<evidence type="ECO:0000256" key="1">
    <source>
        <dbReference type="SAM" id="MobiDB-lite"/>
    </source>
</evidence>
<dbReference type="GeneID" id="36599760"/>
<feature type="region of interest" description="Disordered" evidence="1">
    <location>
        <begin position="122"/>
        <end position="325"/>
    </location>
</feature>
<sequence>MVSFFGLRFGSDKKKSPSKQSDKKQLSPPPQPTTRRWNTDGQVNPNESFKFPRPQQPPRPGTSTSTKRNSTWRATFKGIPAASSMVDLSVPRKPSETSLRHGIDGSTSFKPWMKMNASMTNLAVPDPFGVDGSRRPGMPSPPPGSKGSEWVNPLDVHFSKKPGSVSKSMSRSGSGSTQAAGNKSPLSQPDAKPLPEPQPEPTPNDSNSLDEFADFGEPGPDVGIRGSGYAGYPSPPQSVETEDQWPPLTSPGGDTGAESDEETDLEAAADMEYEEPDDKADTYEPPSQFIPPGFATGYGPAMLPSPSSSMSRKSEDKRASPVIRNVQAKRDTLTFLSPRRRSFTMAIEAADLEKHRQQQHPVEGLAGNFSDFDFGDEVTKQRAVAVGTLDLELVESPIQMKGPHPFREVQNAEDEDEDEPMDAQNARAGEDADDAASDGLTEPSETASYASPMASPAASPMASPMASPVASPAASPQPYQARNQAPYQYQTRRQPDERGGSPQRLKVAIPDEDWETPSMNQHQPLPSPSAVSAGIESPRQIIRRPSQANIESPVALGPDLNSFAPSTPQGFNTRMTSDSRARGPPQPLQPMPPAPFSSLMSRMETPTQSPRSPFGPAVDDDNYMRSHEAPRPPIDRVPLSPFASRTPMEGEFPIMKGLPRGRQPLRPPMAIGDSPETRSDSRSPRAFGKWGAFGRDRSETRGAPVLPRSPRGQRPSSPSWSLSTPTSDVAPRLPSPTFPSLEKAISASSEDFAKSFELSFDAPQPSPLANEFTLDDSPSPAMKPSPVIRVEAKRAPPRPTPSPINLPPSLMRDKGPLTPNSVYSPSGSTFI</sequence>
<feature type="compositionally biased region" description="Polar residues" evidence="1">
    <location>
        <begin position="482"/>
        <end position="492"/>
    </location>
</feature>
<feature type="compositionally biased region" description="Acidic residues" evidence="1">
    <location>
        <begin position="257"/>
        <end position="278"/>
    </location>
</feature>